<protein>
    <submittedName>
        <fullName evidence="1">Uncharacterized protein</fullName>
    </submittedName>
</protein>
<reference evidence="1" key="1">
    <citation type="journal article" date="2021" name="Proc. Natl. Acad. Sci. U.S.A.">
        <title>A Catalog of Tens of Thousands of Viruses from Human Metagenomes Reveals Hidden Associations with Chronic Diseases.</title>
        <authorList>
            <person name="Tisza M.J."/>
            <person name="Buck C.B."/>
        </authorList>
    </citation>
    <scope>NUCLEOTIDE SEQUENCE</scope>
    <source>
        <strain evidence="1">Ctl0E3</strain>
    </source>
</reference>
<proteinExistence type="predicted"/>
<name>A0A8S5LNS2_9CAUD</name>
<accession>A0A8S5LNS2</accession>
<sequence>MTTVIIQSSLSQFLIFININFKLASKPYNQFYLAS</sequence>
<evidence type="ECO:0000313" key="1">
    <source>
        <dbReference type="EMBL" id="DAD71660.1"/>
    </source>
</evidence>
<dbReference type="EMBL" id="BK015885">
    <property type="protein sequence ID" value="DAD71660.1"/>
    <property type="molecule type" value="Genomic_DNA"/>
</dbReference>
<organism evidence="1">
    <name type="scientific">Siphoviridae sp. ctl0E3</name>
    <dbReference type="NCBI Taxonomy" id="2827586"/>
    <lineage>
        <taxon>Viruses</taxon>
        <taxon>Duplodnaviria</taxon>
        <taxon>Heunggongvirae</taxon>
        <taxon>Uroviricota</taxon>
        <taxon>Caudoviricetes</taxon>
    </lineage>
</organism>